<dbReference type="OrthoDB" id="44061at2759"/>
<gene>
    <name evidence="2" type="ORF">MICPUN_101968</name>
</gene>
<dbReference type="GeneID" id="8245615"/>
<feature type="signal peptide" evidence="1">
    <location>
        <begin position="1"/>
        <end position="24"/>
    </location>
</feature>
<keyword evidence="3" id="KW-1185">Reference proteome</keyword>
<dbReference type="KEGG" id="mis:MICPUN_101968"/>
<organism evidence="2 3">
    <name type="scientific">Micromonas commoda (strain RCC299 / NOUM17 / CCMP2709)</name>
    <name type="common">Picoplanktonic green alga</name>
    <dbReference type="NCBI Taxonomy" id="296587"/>
    <lineage>
        <taxon>Eukaryota</taxon>
        <taxon>Viridiplantae</taxon>
        <taxon>Chlorophyta</taxon>
        <taxon>Mamiellophyceae</taxon>
        <taxon>Mamiellales</taxon>
        <taxon>Mamiellaceae</taxon>
        <taxon>Micromonas</taxon>
    </lineage>
</organism>
<proteinExistence type="predicted"/>
<sequence length="185" mass="20144">MPAPAARFVGVLAAVSAVVAFVRASPRAAQMDSLVLGDPSIMRQRANGRSTERAPQGDLLWGADASTADRICTRNRHYAEHSGYFRTTNFLDEVASDGETTYYDSVSGKPLFVAPRGRSFDEFVRESKAHGWPSFRDEEVVWENVRVLEGGETVSLAGTHLGHNLPDGKGNRYCINLCCVAGRPA</sequence>
<dbReference type="SUPFAM" id="SSF51316">
    <property type="entry name" value="Mss4-like"/>
    <property type="match status" value="1"/>
</dbReference>
<dbReference type="InterPro" id="IPR011057">
    <property type="entry name" value="Mss4-like_sf"/>
</dbReference>
<accession>C1FGD4</accession>
<dbReference type="RefSeq" id="XP_002508269.1">
    <property type="nucleotide sequence ID" value="XM_002508223.1"/>
</dbReference>
<evidence type="ECO:0000313" key="3">
    <source>
        <dbReference type="Proteomes" id="UP000002009"/>
    </source>
</evidence>
<evidence type="ECO:0008006" key="4">
    <source>
        <dbReference type="Google" id="ProtNLM"/>
    </source>
</evidence>
<dbReference type="Gene3D" id="2.170.150.20">
    <property type="entry name" value="Peptide methionine sulfoxide reductase"/>
    <property type="match status" value="1"/>
</dbReference>
<evidence type="ECO:0000313" key="2">
    <source>
        <dbReference type="EMBL" id="ACO69527.1"/>
    </source>
</evidence>
<protein>
    <recommendedName>
        <fullName evidence="4">MsrB domain-containing protein</fullName>
    </recommendedName>
</protein>
<dbReference type="InParanoid" id="C1FGD4"/>
<dbReference type="EMBL" id="CP001575">
    <property type="protein sequence ID" value="ACO69527.1"/>
    <property type="molecule type" value="Genomic_DNA"/>
</dbReference>
<keyword evidence="1" id="KW-0732">Signal</keyword>
<evidence type="ECO:0000256" key="1">
    <source>
        <dbReference type="SAM" id="SignalP"/>
    </source>
</evidence>
<feature type="chain" id="PRO_5002907660" description="MsrB domain-containing protein" evidence="1">
    <location>
        <begin position="25"/>
        <end position="185"/>
    </location>
</feature>
<name>C1FGD4_MICCC</name>
<reference evidence="2 3" key="1">
    <citation type="journal article" date="2009" name="Science">
        <title>Green evolution and dynamic adaptations revealed by genomes of the marine picoeukaryotes Micromonas.</title>
        <authorList>
            <person name="Worden A.Z."/>
            <person name="Lee J.H."/>
            <person name="Mock T."/>
            <person name="Rouze P."/>
            <person name="Simmons M.P."/>
            <person name="Aerts A.L."/>
            <person name="Allen A.E."/>
            <person name="Cuvelier M.L."/>
            <person name="Derelle E."/>
            <person name="Everett M.V."/>
            <person name="Foulon E."/>
            <person name="Grimwood J."/>
            <person name="Gundlach H."/>
            <person name="Henrissat B."/>
            <person name="Napoli C."/>
            <person name="McDonald S.M."/>
            <person name="Parker M.S."/>
            <person name="Rombauts S."/>
            <person name="Salamov A."/>
            <person name="Von Dassow P."/>
            <person name="Badger J.H."/>
            <person name="Coutinho P.M."/>
            <person name="Demir E."/>
            <person name="Dubchak I."/>
            <person name="Gentemann C."/>
            <person name="Eikrem W."/>
            <person name="Gready J.E."/>
            <person name="John U."/>
            <person name="Lanier W."/>
            <person name="Lindquist E.A."/>
            <person name="Lucas S."/>
            <person name="Mayer K.F."/>
            <person name="Moreau H."/>
            <person name="Not F."/>
            <person name="Otillar R."/>
            <person name="Panaud O."/>
            <person name="Pangilinan J."/>
            <person name="Paulsen I."/>
            <person name="Piegu B."/>
            <person name="Poliakov A."/>
            <person name="Robbens S."/>
            <person name="Schmutz J."/>
            <person name="Toulza E."/>
            <person name="Wyss T."/>
            <person name="Zelensky A."/>
            <person name="Zhou K."/>
            <person name="Armbrust E.V."/>
            <person name="Bhattacharya D."/>
            <person name="Goodenough U.W."/>
            <person name="Van de Peer Y."/>
            <person name="Grigoriev I.V."/>
        </authorList>
    </citation>
    <scope>NUCLEOTIDE SEQUENCE [LARGE SCALE GENOMIC DNA]</scope>
    <source>
        <strain evidence="3">RCC299 / NOUM17</strain>
    </source>
</reference>
<dbReference type="Proteomes" id="UP000002009">
    <property type="component" value="Chromosome 8"/>
</dbReference>
<dbReference type="AlphaFoldDB" id="C1FGD4"/>